<reference evidence="3" key="1">
    <citation type="submission" date="2021-05" db="EMBL/GenBank/DDBJ databases">
        <authorList>
            <person name="Pietrasiak N."/>
            <person name="Ward R."/>
            <person name="Stajich J.E."/>
            <person name="Kurbessoian T."/>
        </authorList>
    </citation>
    <scope>NUCLEOTIDE SEQUENCE</scope>
    <source>
        <strain evidence="3">UHER 2000/2452</strain>
    </source>
</reference>
<comment type="caution">
    <text evidence="3">The sequence shown here is derived from an EMBL/GenBank/DDBJ whole genome shotgun (WGS) entry which is preliminary data.</text>
</comment>
<keyword evidence="2" id="KW-0732">Signal</keyword>
<name>A0A951Q6N6_9CYAN</name>
<feature type="chain" id="PRO_5037889622" description="DUF1574 domain-containing protein" evidence="2">
    <location>
        <begin position="18"/>
        <end position="408"/>
    </location>
</feature>
<feature type="compositionally biased region" description="Basic and acidic residues" evidence="1">
    <location>
        <begin position="42"/>
        <end position="58"/>
    </location>
</feature>
<evidence type="ECO:0000256" key="2">
    <source>
        <dbReference type="SAM" id="SignalP"/>
    </source>
</evidence>
<dbReference type="EMBL" id="JAHHHD010000002">
    <property type="protein sequence ID" value="MBW4657597.1"/>
    <property type="molecule type" value="Genomic_DNA"/>
</dbReference>
<feature type="signal peptide" evidence="2">
    <location>
        <begin position="1"/>
        <end position="17"/>
    </location>
</feature>
<organism evidence="3 4">
    <name type="scientific">Drouetiella hepatica Uher 2000/2452</name>
    <dbReference type="NCBI Taxonomy" id="904376"/>
    <lineage>
        <taxon>Bacteria</taxon>
        <taxon>Bacillati</taxon>
        <taxon>Cyanobacteriota</taxon>
        <taxon>Cyanophyceae</taxon>
        <taxon>Oculatellales</taxon>
        <taxon>Oculatellaceae</taxon>
        <taxon>Drouetiella</taxon>
    </lineage>
</organism>
<dbReference type="AlphaFoldDB" id="A0A951Q6N6"/>
<accession>A0A951Q6N6</accession>
<protein>
    <recommendedName>
        <fullName evidence="5">DUF1574 domain-containing protein</fullName>
    </recommendedName>
</protein>
<reference evidence="3" key="2">
    <citation type="journal article" date="2022" name="Microbiol. Resour. Announc.">
        <title>Metagenome Sequencing to Explore Phylogenomics of Terrestrial Cyanobacteria.</title>
        <authorList>
            <person name="Ward R.D."/>
            <person name="Stajich J.E."/>
            <person name="Johansen J.R."/>
            <person name="Huntemann M."/>
            <person name="Clum A."/>
            <person name="Foster B."/>
            <person name="Foster B."/>
            <person name="Roux S."/>
            <person name="Palaniappan K."/>
            <person name="Varghese N."/>
            <person name="Mukherjee S."/>
            <person name="Reddy T.B.K."/>
            <person name="Daum C."/>
            <person name="Copeland A."/>
            <person name="Chen I.A."/>
            <person name="Ivanova N.N."/>
            <person name="Kyrpides N.C."/>
            <person name="Shapiro N."/>
            <person name="Eloe-Fadrosh E.A."/>
            <person name="Pietrasiak N."/>
        </authorList>
    </citation>
    <scope>NUCLEOTIDE SEQUENCE</scope>
    <source>
        <strain evidence="3">UHER 2000/2452</strain>
    </source>
</reference>
<proteinExistence type="predicted"/>
<evidence type="ECO:0000313" key="3">
    <source>
        <dbReference type="EMBL" id="MBW4657597.1"/>
    </source>
</evidence>
<gene>
    <name evidence="3" type="ORF">KME15_02900</name>
</gene>
<evidence type="ECO:0008006" key="5">
    <source>
        <dbReference type="Google" id="ProtNLM"/>
    </source>
</evidence>
<evidence type="ECO:0000256" key="1">
    <source>
        <dbReference type="SAM" id="MobiDB-lite"/>
    </source>
</evidence>
<dbReference type="SUPFAM" id="SSF52266">
    <property type="entry name" value="SGNH hydrolase"/>
    <property type="match status" value="1"/>
</dbReference>
<dbReference type="Proteomes" id="UP000757435">
    <property type="component" value="Unassembled WGS sequence"/>
</dbReference>
<feature type="region of interest" description="Disordered" evidence="1">
    <location>
        <begin position="36"/>
        <end position="61"/>
    </location>
</feature>
<sequence length="408" mass="44983">MNVIRKLLLLGALLALAQILGRTALALSSADSLENLPQSPLDRAENNSDKADGSDKSTETPNAPLHQFLLSTLVLPLPPLLIPDLLLPPYNFPSFNSHRLDQELRLYTQYLRTTGTPDILIVGSSRSLQGIDPIAMQTALVKQGYPKLKIFNFGINGGTAKVNELLLRRILTAEQLPRLIIWGDGSRAFNNGRPDLTYNGIVASEGYRRLASGDRPIPSHARWDLPVLRAAANKALSSPPSSAAEPSSDLDANGFQSISGVYNPDTYYQRYPWVPGSYDADYQRFNLNGEQQKATVAVAQFAKSRNVPLAFVNLPLTADYLDATRLSYEQQFRQSMQKLARQSEFIFCDLSQQQDLMQNAYFADPSHINRAGAEAIAIYLTSLRSIPWTMFKADSEANAAANTAVPDQ</sequence>
<evidence type="ECO:0000313" key="4">
    <source>
        <dbReference type="Proteomes" id="UP000757435"/>
    </source>
</evidence>